<evidence type="ECO:0000313" key="2">
    <source>
        <dbReference type="EMBL" id="ERL84642.1"/>
    </source>
</evidence>
<evidence type="ECO:0008006" key="4">
    <source>
        <dbReference type="Google" id="ProtNLM"/>
    </source>
</evidence>
<sequence length="351" mass="39732">MVKPPTALDVKTQVQKLFPTFPVIQWQRHDIDKGKIPTFTREELNRAASEMKNKKAPGPDSVPPEIVIESVKAQGELILRVFNKCLVDGNFPKIWKEARLVLIEKPGKDDRAEREKLEDGVEITGYVDDIALVVKAKDLEGLQDKASYKMGLISKKLNDMEIKIAPEKTQIVLVAGRRKIRTAEEHADDCACPENRKQGPWDNQRHDQPLTPKIGGPGAAKKRLLASTVQSVVLYGAKAWQKTLRYKGYNSLLDRVNRRLAICITAAYRTISTQVAQVLAGLPPLDLMVEERISIQEDGKASRKLHRTTLIRKWGDYKGWAKVFITDLNVWLQEERYKDVNHFVTQAISGH</sequence>
<name>U4TV20_DENPD</name>
<feature type="compositionally biased region" description="Basic and acidic residues" evidence="1">
    <location>
        <begin position="191"/>
        <end position="208"/>
    </location>
</feature>
<dbReference type="Proteomes" id="UP000030742">
    <property type="component" value="Unassembled WGS sequence"/>
</dbReference>
<feature type="non-terminal residue" evidence="2">
    <location>
        <position position="351"/>
    </location>
</feature>
<feature type="region of interest" description="Disordered" evidence="1">
    <location>
        <begin position="191"/>
        <end position="216"/>
    </location>
</feature>
<dbReference type="EMBL" id="KB631608">
    <property type="protein sequence ID" value="ERL84642.1"/>
    <property type="molecule type" value="Genomic_DNA"/>
</dbReference>
<protein>
    <recommendedName>
        <fullName evidence="4">Reverse transcriptase domain-containing protein</fullName>
    </recommendedName>
</protein>
<dbReference type="OrthoDB" id="6777517at2759"/>
<reference evidence="2 3" key="1">
    <citation type="journal article" date="2013" name="Genome Biol.">
        <title>Draft genome of the mountain pine beetle, Dendroctonus ponderosae Hopkins, a major forest pest.</title>
        <authorList>
            <person name="Keeling C.I."/>
            <person name="Yuen M.M."/>
            <person name="Liao N.Y."/>
            <person name="Docking T.R."/>
            <person name="Chan S.K."/>
            <person name="Taylor G.A."/>
            <person name="Palmquist D.L."/>
            <person name="Jackman S.D."/>
            <person name="Nguyen A."/>
            <person name="Li M."/>
            <person name="Henderson H."/>
            <person name="Janes J.K."/>
            <person name="Zhao Y."/>
            <person name="Pandoh P."/>
            <person name="Moore R."/>
            <person name="Sperling F.A."/>
            <person name="Huber D.P."/>
            <person name="Birol I."/>
            <person name="Jones S.J."/>
            <person name="Bohlmann J."/>
        </authorList>
    </citation>
    <scope>NUCLEOTIDE SEQUENCE</scope>
</reference>
<accession>U4TV20</accession>
<proteinExistence type="predicted"/>
<dbReference type="PANTHER" id="PTHR19446">
    <property type="entry name" value="REVERSE TRANSCRIPTASES"/>
    <property type="match status" value="1"/>
</dbReference>
<dbReference type="AlphaFoldDB" id="U4TV20"/>
<evidence type="ECO:0000313" key="3">
    <source>
        <dbReference type="Proteomes" id="UP000030742"/>
    </source>
</evidence>
<gene>
    <name evidence="2" type="ORF">D910_02070</name>
</gene>
<organism evidence="2 3">
    <name type="scientific">Dendroctonus ponderosae</name>
    <name type="common">Mountain pine beetle</name>
    <dbReference type="NCBI Taxonomy" id="77166"/>
    <lineage>
        <taxon>Eukaryota</taxon>
        <taxon>Metazoa</taxon>
        <taxon>Ecdysozoa</taxon>
        <taxon>Arthropoda</taxon>
        <taxon>Hexapoda</taxon>
        <taxon>Insecta</taxon>
        <taxon>Pterygota</taxon>
        <taxon>Neoptera</taxon>
        <taxon>Endopterygota</taxon>
        <taxon>Coleoptera</taxon>
        <taxon>Polyphaga</taxon>
        <taxon>Cucujiformia</taxon>
        <taxon>Curculionidae</taxon>
        <taxon>Scolytinae</taxon>
        <taxon>Dendroctonus</taxon>
    </lineage>
</organism>
<evidence type="ECO:0000256" key="1">
    <source>
        <dbReference type="SAM" id="MobiDB-lite"/>
    </source>
</evidence>